<gene>
    <name evidence="1" type="ORF">HNR75_001156</name>
</gene>
<keyword evidence="2" id="KW-1185">Reference proteome</keyword>
<protein>
    <submittedName>
        <fullName evidence="1">Prophage regulatory protein</fullName>
    </submittedName>
</protein>
<dbReference type="InterPro" id="IPR010260">
    <property type="entry name" value="AlpA"/>
</dbReference>
<dbReference type="Gene3D" id="1.10.238.160">
    <property type="match status" value="1"/>
</dbReference>
<reference evidence="1 2" key="1">
    <citation type="submission" date="2020-08" db="EMBL/GenBank/DDBJ databases">
        <title>Genomic Encyclopedia of Type Strains, Phase IV (KMG-IV): sequencing the most valuable type-strain genomes for metagenomic binning, comparative biology and taxonomic classification.</title>
        <authorList>
            <person name="Goeker M."/>
        </authorList>
    </citation>
    <scope>NUCLEOTIDE SEQUENCE [LARGE SCALE GENOMIC DNA]</scope>
    <source>
        <strain evidence="1 2">DSM 22975</strain>
    </source>
</reference>
<dbReference type="SUPFAM" id="SSF46955">
    <property type="entry name" value="Putative DNA-binding domain"/>
    <property type="match status" value="1"/>
</dbReference>
<evidence type="ECO:0000313" key="2">
    <source>
        <dbReference type="Proteomes" id="UP000585721"/>
    </source>
</evidence>
<comment type="caution">
    <text evidence="1">The sequence shown here is derived from an EMBL/GenBank/DDBJ whole genome shotgun (WGS) entry which is preliminary data.</text>
</comment>
<dbReference type="RefSeq" id="WP_188026042.1">
    <property type="nucleotide sequence ID" value="NZ_JACHGR010000003.1"/>
</dbReference>
<name>A0A841G832_9GAMM</name>
<dbReference type="Pfam" id="PF05930">
    <property type="entry name" value="Phage_AlpA"/>
    <property type="match status" value="1"/>
</dbReference>
<sequence length="58" mass="6896">MEQIISIPEMEKLVNRDYKTLWVWVKNGNFPKPVRVNGRAIGWTQSSYQKWIDESQTV</sequence>
<proteinExistence type="predicted"/>
<accession>A0A841G832</accession>
<dbReference type="EMBL" id="JACHGR010000003">
    <property type="protein sequence ID" value="MBB6055274.1"/>
    <property type="molecule type" value="Genomic_DNA"/>
</dbReference>
<evidence type="ECO:0000313" key="1">
    <source>
        <dbReference type="EMBL" id="MBB6055274.1"/>
    </source>
</evidence>
<dbReference type="Proteomes" id="UP000585721">
    <property type="component" value="Unassembled WGS sequence"/>
</dbReference>
<dbReference type="AlphaFoldDB" id="A0A841G832"/>
<dbReference type="InterPro" id="IPR009061">
    <property type="entry name" value="DNA-bd_dom_put_sf"/>
</dbReference>
<organism evidence="1 2">
    <name type="scientific">Tolumonas osonensis</name>
    <dbReference type="NCBI Taxonomy" id="675874"/>
    <lineage>
        <taxon>Bacteria</taxon>
        <taxon>Pseudomonadati</taxon>
        <taxon>Pseudomonadota</taxon>
        <taxon>Gammaproteobacteria</taxon>
        <taxon>Aeromonadales</taxon>
        <taxon>Aeromonadaceae</taxon>
        <taxon>Tolumonas</taxon>
    </lineage>
</organism>